<gene>
    <name evidence="8" type="ORF">VMF7928_04303</name>
</gene>
<reference evidence="8" key="1">
    <citation type="submission" date="2021-11" db="EMBL/GenBank/DDBJ databases">
        <authorList>
            <person name="Rodrigo-Torres L."/>
            <person name="Arahal R. D."/>
            <person name="Lucena T."/>
        </authorList>
    </citation>
    <scope>NUCLEOTIDE SEQUENCE</scope>
    <source>
        <strain evidence="8">CECT 7928</strain>
    </source>
</reference>
<accession>A0ABN8E8Q6</accession>
<evidence type="ECO:0000256" key="6">
    <source>
        <dbReference type="ARBA" id="ARBA00022801"/>
    </source>
</evidence>
<dbReference type="EMBL" id="CAKLDM010000003">
    <property type="protein sequence ID" value="CAH0542925.1"/>
    <property type="molecule type" value="Genomic_DNA"/>
</dbReference>
<feature type="domain" description="Replication gene A protein-like" evidence="7">
    <location>
        <begin position="100"/>
        <end position="410"/>
    </location>
</feature>
<dbReference type="InterPro" id="IPR008766">
    <property type="entry name" value="Replication_gene_A-like"/>
</dbReference>
<comment type="function">
    <text evidence="1">Possible endonuclease which induces a single-strand cut and initiates DNA replication.</text>
</comment>
<comment type="similarity">
    <text evidence="2">Belongs to the phage GPA family.</text>
</comment>
<organism evidence="8 9">
    <name type="scientific">Vibrio marisflavi CECT 7928</name>
    <dbReference type="NCBI Taxonomy" id="634439"/>
    <lineage>
        <taxon>Bacteria</taxon>
        <taxon>Pseudomonadati</taxon>
        <taxon>Pseudomonadota</taxon>
        <taxon>Gammaproteobacteria</taxon>
        <taxon>Vibrionales</taxon>
        <taxon>Vibrionaceae</taxon>
        <taxon>Vibrio</taxon>
    </lineage>
</organism>
<keyword evidence="4" id="KW-0540">Nuclease</keyword>
<evidence type="ECO:0000256" key="3">
    <source>
        <dbReference type="ARBA" id="ARBA00022705"/>
    </source>
</evidence>
<evidence type="ECO:0000256" key="1">
    <source>
        <dbReference type="ARBA" id="ARBA00003293"/>
    </source>
</evidence>
<evidence type="ECO:0000259" key="7">
    <source>
        <dbReference type="Pfam" id="PF05840"/>
    </source>
</evidence>
<dbReference type="RefSeq" id="WP_237363778.1">
    <property type="nucleotide sequence ID" value="NZ_CAKLDM010000003.1"/>
</dbReference>
<dbReference type="Proteomes" id="UP000838748">
    <property type="component" value="Unassembled WGS sequence"/>
</dbReference>
<evidence type="ECO:0000256" key="4">
    <source>
        <dbReference type="ARBA" id="ARBA00022722"/>
    </source>
</evidence>
<evidence type="ECO:0000313" key="8">
    <source>
        <dbReference type="EMBL" id="CAH0542925.1"/>
    </source>
</evidence>
<keyword evidence="5" id="KW-0255">Endonuclease</keyword>
<protein>
    <recommendedName>
        <fullName evidence="7">Replication gene A protein-like domain-containing protein</fullName>
    </recommendedName>
</protein>
<evidence type="ECO:0000256" key="2">
    <source>
        <dbReference type="ARBA" id="ARBA00009260"/>
    </source>
</evidence>
<proteinExistence type="inferred from homology"/>
<comment type="caution">
    <text evidence="8">The sequence shown here is derived from an EMBL/GenBank/DDBJ whole genome shotgun (WGS) entry which is preliminary data.</text>
</comment>
<dbReference type="Pfam" id="PF05840">
    <property type="entry name" value="Phage_GPA"/>
    <property type="match status" value="1"/>
</dbReference>
<keyword evidence="9" id="KW-1185">Reference proteome</keyword>
<evidence type="ECO:0000256" key="5">
    <source>
        <dbReference type="ARBA" id="ARBA00022759"/>
    </source>
</evidence>
<keyword evidence="3" id="KW-0235">DNA replication</keyword>
<evidence type="ECO:0000313" key="9">
    <source>
        <dbReference type="Proteomes" id="UP000838748"/>
    </source>
</evidence>
<keyword evidence="6" id="KW-0378">Hydrolase</keyword>
<name>A0ABN8E8Q6_9VIBR</name>
<sequence length="600" mass="68888">MAEQVLEAGEVLKGSAFTRRFFPKLPPMVRADIKRKVSARMKRANPTKQNLIKAAEEAVKFGLKRAAFIEDKYSFVDSRYKAKAEPISHDILMRDDAVEKLSKVYADKCSMLLSDESLAEKFSSYLEALEHIYHQQSEQLRLIHVNPPHINFKKREKKPDELERDLEIAALKMQSEEWIEGRLLQLRAQYIEYSQIALERVGEYQHQSPIISAMSFSNWKRNQHEASKFIEAMAILNNDSGEVYDLAEVVKRTTANPENRRIEMMVRCRGFEEWAQDLGFTALFITWTLPSKYHRISSKWNGSSVKDGHNALMHKWALARALIAKTDIEYFGFRVAEPHKDATSHAHYFLFCAHKDKDEVISILEGCAISEDRDELGSDTSPRFDVKEADPKKGGATAYMAKYVSKNINGNHMPEGESQDTAFRARAWASIHKIRQFQQFGGEPVSLWRNLRRTTPEQTNSDPELEELRQAADSSKWSLFCKLAHRAKVEYEEKQNQYGEIHKKVIGFSWLGQLIKTASECYSIVKKKDVQRLQNARSALPWSTENNCNSKVESLKNLLTQATGWSSDGVKCLIQPLMQGRKVPIDRYCTLSIRNGRLIT</sequence>